<proteinExistence type="predicted"/>
<dbReference type="InterPro" id="IPR044068">
    <property type="entry name" value="CB"/>
</dbReference>
<gene>
    <name evidence="3" type="ORF">SAMN05421505_13458</name>
</gene>
<dbReference type="AlphaFoldDB" id="A0A1G8HYE4"/>
<name>A0A1G8HYE4_9ACTN</name>
<dbReference type="EMBL" id="FNCN01000034">
    <property type="protein sequence ID" value="SDI11735.1"/>
    <property type="molecule type" value="Genomic_DNA"/>
</dbReference>
<sequence length="120" mass="12763">MSIHEFPTPAVDGSQSVEAAVDHYLDSVHTKTTRARYANTLVRLTALAGDRPAATLTPEDYAAVMDKWNSAASATWNRHLSALTSSGRVQLPGGGGVERGHRPGQLSVGTQALQLVRVDV</sequence>
<organism evidence="3 4">
    <name type="scientific">Sinosporangium album</name>
    <dbReference type="NCBI Taxonomy" id="504805"/>
    <lineage>
        <taxon>Bacteria</taxon>
        <taxon>Bacillati</taxon>
        <taxon>Actinomycetota</taxon>
        <taxon>Actinomycetes</taxon>
        <taxon>Streptosporangiales</taxon>
        <taxon>Streptosporangiaceae</taxon>
        <taxon>Sinosporangium</taxon>
    </lineage>
</organism>
<dbReference type="SUPFAM" id="SSF56349">
    <property type="entry name" value="DNA breaking-rejoining enzymes"/>
    <property type="match status" value="1"/>
</dbReference>
<dbReference type="Proteomes" id="UP000198923">
    <property type="component" value="Unassembled WGS sequence"/>
</dbReference>
<accession>A0A1G8HYE4</accession>
<evidence type="ECO:0000256" key="1">
    <source>
        <dbReference type="PROSITE-ProRule" id="PRU01248"/>
    </source>
</evidence>
<dbReference type="InterPro" id="IPR011010">
    <property type="entry name" value="DNA_brk_join_enz"/>
</dbReference>
<reference evidence="3 4" key="1">
    <citation type="submission" date="2016-10" db="EMBL/GenBank/DDBJ databases">
        <authorList>
            <person name="de Groot N.N."/>
        </authorList>
    </citation>
    <scope>NUCLEOTIDE SEQUENCE [LARGE SCALE GENOMIC DNA]</scope>
    <source>
        <strain evidence="3 4">CPCC 201354</strain>
    </source>
</reference>
<keyword evidence="4" id="KW-1185">Reference proteome</keyword>
<evidence type="ECO:0000259" key="2">
    <source>
        <dbReference type="PROSITE" id="PS51900"/>
    </source>
</evidence>
<dbReference type="PROSITE" id="PS51900">
    <property type="entry name" value="CB"/>
    <property type="match status" value="1"/>
</dbReference>
<keyword evidence="1" id="KW-0238">DNA-binding</keyword>
<protein>
    <recommendedName>
        <fullName evidence="2">Core-binding (CB) domain-containing protein</fullName>
    </recommendedName>
</protein>
<evidence type="ECO:0000313" key="4">
    <source>
        <dbReference type="Proteomes" id="UP000198923"/>
    </source>
</evidence>
<dbReference type="RefSeq" id="WP_093174179.1">
    <property type="nucleotide sequence ID" value="NZ_FNCN01000034.1"/>
</dbReference>
<dbReference type="OrthoDB" id="3345368at2"/>
<feature type="domain" description="Core-binding (CB)" evidence="2">
    <location>
        <begin position="15"/>
        <end position="91"/>
    </location>
</feature>
<evidence type="ECO:0000313" key="3">
    <source>
        <dbReference type="EMBL" id="SDI11735.1"/>
    </source>
</evidence>
<dbReference type="GO" id="GO:0003677">
    <property type="term" value="F:DNA binding"/>
    <property type="evidence" value="ECO:0007669"/>
    <property type="project" value="UniProtKB-UniRule"/>
</dbReference>